<dbReference type="NCBIfam" id="TIGR00093">
    <property type="entry name" value="pseudouridine synthase"/>
    <property type="match status" value="1"/>
</dbReference>
<dbReference type="PANTHER" id="PTHR47683">
    <property type="entry name" value="PSEUDOURIDINE SYNTHASE FAMILY PROTEIN-RELATED"/>
    <property type="match status" value="1"/>
</dbReference>
<comment type="caution">
    <text evidence="7">The sequence shown here is derived from an EMBL/GenBank/DDBJ whole genome shotgun (WGS) entry which is preliminary data.</text>
</comment>
<dbReference type="InterPro" id="IPR036986">
    <property type="entry name" value="S4_RNA-bd_sf"/>
</dbReference>
<keyword evidence="8" id="KW-1185">Reference proteome</keyword>
<sequence>MVIIVLDLLYLTIEKAGDSMSERLQKYLARCGIASRRKCEDLILQGKVKVNNSIITELGFKVNPDLDVVKFENNIVKPENNKIYIALNKPIGYISTVKDEKGRKTILDLVDIQERIYPIGRLDCDTSGLILLTNDGEIYNQIIHPRKALDKTYIAVVKGVVEYKEIKKLCNGVDIGGYITAPAKAEILSINNNNNTKLKIIIHEGKNRQVRRMCDSIGHSVINLKRVSIGKIKLDNLQLGKWRYLDDNELEYIKNI</sequence>
<dbReference type="InterPro" id="IPR020094">
    <property type="entry name" value="TruA/RsuA/RluB/E/F_N"/>
</dbReference>
<dbReference type="EC" id="5.4.99.-" evidence="5"/>
<dbReference type="InterPro" id="IPR006145">
    <property type="entry name" value="PsdUridine_synth_RsuA/RluA"/>
</dbReference>
<proteinExistence type="inferred from homology"/>
<evidence type="ECO:0000256" key="1">
    <source>
        <dbReference type="ARBA" id="ARBA00008348"/>
    </source>
</evidence>
<dbReference type="Gene3D" id="3.10.290.10">
    <property type="entry name" value="RNA-binding S4 domain"/>
    <property type="match status" value="1"/>
</dbReference>
<dbReference type="GO" id="GO:0120159">
    <property type="term" value="F:rRNA pseudouridine synthase activity"/>
    <property type="evidence" value="ECO:0007669"/>
    <property type="project" value="UniProtKB-ARBA"/>
</dbReference>
<dbReference type="SUPFAM" id="SSF55174">
    <property type="entry name" value="Alpha-L RNA-binding motif"/>
    <property type="match status" value="1"/>
</dbReference>
<evidence type="ECO:0000256" key="2">
    <source>
        <dbReference type="ARBA" id="ARBA00022884"/>
    </source>
</evidence>
<dbReference type="InterPro" id="IPR042092">
    <property type="entry name" value="PsdUridine_s_RsuA/RluB/E/F_cat"/>
</dbReference>
<dbReference type="GO" id="GO:0000455">
    <property type="term" value="P:enzyme-directed rRNA pseudouridine synthesis"/>
    <property type="evidence" value="ECO:0007669"/>
    <property type="project" value="UniProtKB-ARBA"/>
</dbReference>
<dbReference type="InterPro" id="IPR050343">
    <property type="entry name" value="RsuA_PseudoU_synthase"/>
</dbReference>
<dbReference type="Gene3D" id="3.30.70.580">
    <property type="entry name" value="Pseudouridine synthase I, catalytic domain, N-terminal subdomain"/>
    <property type="match status" value="1"/>
</dbReference>
<gene>
    <name evidence="7" type="primary">rluB_1</name>
    <name evidence="7" type="ORF">CLTEP_01320</name>
</gene>
<dbReference type="STRING" id="1121338.CLTEP_01320"/>
<evidence type="ECO:0000313" key="7">
    <source>
        <dbReference type="EMBL" id="KYH35739.1"/>
    </source>
</evidence>
<dbReference type="Proteomes" id="UP000075531">
    <property type="component" value="Unassembled WGS sequence"/>
</dbReference>
<dbReference type="GO" id="GO:0005829">
    <property type="term" value="C:cytosol"/>
    <property type="evidence" value="ECO:0007669"/>
    <property type="project" value="UniProtKB-ARBA"/>
</dbReference>
<organism evidence="7 8">
    <name type="scientific">Clostridium tepidiprofundi DSM 19306</name>
    <dbReference type="NCBI Taxonomy" id="1121338"/>
    <lineage>
        <taxon>Bacteria</taxon>
        <taxon>Bacillati</taxon>
        <taxon>Bacillota</taxon>
        <taxon>Clostridia</taxon>
        <taxon>Eubacteriales</taxon>
        <taxon>Clostridiaceae</taxon>
        <taxon>Clostridium</taxon>
    </lineage>
</organism>
<dbReference type="InterPro" id="IPR018496">
    <property type="entry name" value="PsdUridine_synth_RsuA/RluB_CS"/>
</dbReference>
<comment type="similarity">
    <text evidence="1 5">Belongs to the pseudouridine synthase RsuA family.</text>
</comment>
<evidence type="ECO:0000256" key="4">
    <source>
        <dbReference type="PROSITE-ProRule" id="PRU00182"/>
    </source>
</evidence>
<evidence type="ECO:0000313" key="8">
    <source>
        <dbReference type="Proteomes" id="UP000075531"/>
    </source>
</evidence>
<dbReference type="InterPro" id="IPR020103">
    <property type="entry name" value="PsdUridine_synth_cat_dom_sf"/>
</dbReference>
<evidence type="ECO:0000256" key="5">
    <source>
        <dbReference type="RuleBase" id="RU003887"/>
    </source>
</evidence>
<dbReference type="EMBL" id="LTBA01000001">
    <property type="protein sequence ID" value="KYH35739.1"/>
    <property type="molecule type" value="Genomic_DNA"/>
</dbReference>
<dbReference type="InterPro" id="IPR002942">
    <property type="entry name" value="S4_RNA-bd"/>
</dbReference>
<reference evidence="7 8" key="1">
    <citation type="submission" date="2016-02" db="EMBL/GenBank/DDBJ databases">
        <title>Genome sequence of Clostridium tepidiprofundi DSM 19306.</title>
        <authorList>
            <person name="Poehlein A."/>
            <person name="Daniel R."/>
        </authorList>
    </citation>
    <scope>NUCLEOTIDE SEQUENCE [LARGE SCALE GENOMIC DNA]</scope>
    <source>
        <strain evidence="7 8">DSM 19306</strain>
    </source>
</reference>
<dbReference type="Pfam" id="PF00849">
    <property type="entry name" value="PseudoU_synth_2"/>
    <property type="match status" value="1"/>
</dbReference>
<feature type="domain" description="RNA-binding S4" evidence="6">
    <location>
        <begin position="22"/>
        <end position="81"/>
    </location>
</feature>
<dbReference type="CDD" id="cd00165">
    <property type="entry name" value="S4"/>
    <property type="match status" value="1"/>
</dbReference>
<dbReference type="CDD" id="cd02870">
    <property type="entry name" value="PseudoU_synth_RsuA_like"/>
    <property type="match status" value="1"/>
</dbReference>
<dbReference type="SUPFAM" id="SSF55120">
    <property type="entry name" value="Pseudouridine synthase"/>
    <property type="match status" value="1"/>
</dbReference>
<keyword evidence="2 4" id="KW-0694">RNA-binding</keyword>
<dbReference type="PROSITE" id="PS01149">
    <property type="entry name" value="PSI_RSU"/>
    <property type="match status" value="1"/>
</dbReference>
<dbReference type="FunFam" id="3.30.70.1560:FF:000001">
    <property type="entry name" value="Pseudouridine synthase"/>
    <property type="match status" value="1"/>
</dbReference>
<name>A0A151B768_9CLOT</name>
<keyword evidence="3 5" id="KW-0413">Isomerase</keyword>
<dbReference type="AlphaFoldDB" id="A0A151B768"/>
<dbReference type="GO" id="GO:0003723">
    <property type="term" value="F:RNA binding"/>
    <property type="evidence" value="ECO:0007669"/>
    <property type="project" value="UniProtKB-KW"/>
</dbReference>
<dbReference type="SMART" id="SM00363">
    <property type="entry name" value="S4"/>
    <property type="match status" value="1"/>
</dbReference>
<protein>
    <recommendedName>
        <fullName evidence="5">Pseudouridine synthase</fullName>
        <ecNumber evidence="5">5.4.99.-</ecNumber>
    </recommendedName>
</protein>
<dbReference type="Pfam" id="PF01479">
    <property type="entry name" value="S4"/>
    <property type="match status" value="1"/>
</dbReference>
<evidence type="ECO:0000259" key="6">
    <source>
        <dbReference type="SMART" id="SM00363"/>
    </source>
</evidence>
<dbReference type="FunFam" id="3.10.290.10:FF:000003">
    <property type="entry name" value="Pseudouridine synthase"/>
    <property type="match status" value="1"/>
</dbReference>
<dbReference type="Gene3D" id="3.30.70.1560">
    <property type="entry name" value="Alpha-L RNA-binding motif"/>
    <property type="match status" value="1"/>
</dbReference>
<dbReference type="PATRIC" id="fig|1121338.3.peg.134"/>
<dbReference type="PROSITE" id="PS50889">
    <property type="entry name" value="S4"/>
    <property type="match status" value="1"/>
</dbReference>
<dbReference type="InterPro" id="IPR000748">
    <property type="entry name" value="PsdUridine_synth_RsuA/RluB/E/F"/>
</dbReference>
<accession>A0A151B768</accession>
<dbReference type="PANTHER" id="PTHR47683:SF2">
    <property type="entry name" value="RNA-BINDING S4 DOMAIN-CONTAINING PROTEIN"/>
    <property type="match status" value="1"/>
</dbReference>
<evidence type="ECO:0000256" key="3">
    <source>
        <dbReference type="ARBA" id="ARBA00023235"/>
    </source>
</evidence>